<name>A0A9W9RIL9_PENBR</name>
<accession>A0A9W9RIL9</accession>
<proteinExistence type="predicted"/>
<dbReference type="Proteomes" id="UP001148299">
    <property type="component" value="Unassembled WGS sequence"/>
</dbReference>
<gene>
    <name evidence="2" type="ORF">N7541_005371</name>
</gene>
<dbReference type="AlphaFoldDB" id="A0A9W9RIL9"/>
<feature type="domain" description="N-acetyltransferase" evidence="1">
    <location>
        <begin position="31"/>
        <end position="172"/>
    </location>
</feature>
<dbReference type="GO" id="GO:0016747">
    <property type="term" value="F:acyltransferase activity, transferring groups other than amino-acyl groups"/>
    <property type="evidence" value="ECO:0007669"/>
    <property type="project" value="InterPro"/>
</dbReference>
<organism evidence="2 3">
    <name type="scientific">Penicillium brevicompactum</name>
    <dbReference type="NCBI Taxonomy" id="5074"/>
    <lineage>
        <taxon>Eukaryota</taxon>
        <taxon>Fungi</taxon>
        <taxon>Dikarya</taxon>
        <taxon>Ascomycota</taxon>
        <taxon>Pezizomycotina</taxon>
        <taxon>Eurotiomycetes</taxon>
        <taxon>Eurotiomycetidae</taxon>
        <taxon>Eurotiales</taxon>
        <taxon>Aspergillaceae</taxon>
        <taxon>Penicillium</taxon>
    </lineage>
</organism>
<evidence type="ECO:0000313" key="3">
    <source>
        <dbReference type="Proteomes" id="UP001148299"/>
    </source>
</evidence>
<dbReference type="InterPro" id="IPR000182">
    <property type="entry name" value="GNAT_dom"/>
</dbReference>
<dbReference type="EMBL" id="JAPZBR010000003">
    <property type="protein sequence ID" value="KAJ5358213.1"/>
    <property type="molecule type" value="Genomic_DNA"/>
</dbReference>
<dbReference type="PANTHER" id="PTHR43792">
    <property type="entry name" value="GNAT FAMILY, PUTATIVE (AFU_ORTHOLOGUE AFUA_3G00765)-RELATED-RELATED"/>
    <property type="match status" value="1"/>
</dbReference>
<dbReference type="Gene3D" id="3.40.630.30">
    <property type="match status" value="1"/>
</dbReference>
<sequence>MFSSSAPFTASPTFSIPSEHLYISYFLPNDPEHCAFLVKLWNTEEFIKTSGRTGIDTPEKASNFIRNRVHSDYARNNYSIFLVSLKPNENATLSECTPIGTVSLMKGNSPDSYLAPDIGYAILPEEMGKGYATEAAVALLEYARKELGVDSAFGFCARDDRHSARVLEKIGLEFRGEKKLKVFGGKESAVYVLPGMSQDLTVYNLHD</sequence>
<reference evidence="2" key="1">
    <citation type="submission" date="2022-12" db="EMBL/GenBank/DDBJ databases">
        <authorList>
            <person name="Petersen C."/>
        </authorList>
    </citation>
    <scope>NUCLEOTIDE SEQUENCE</scope>
    <source>
        <strain evidence="2">IBT 35675</strain>
    </source>
</reference>
<dbReference type="PANTHER" id="PTHR43792:SF16">
    <property type="entry name" value="N-ACETYLTRANSFERASE DOMAIN-CONTAINING PROTEIN"/>
    <property type="match status" value="1"/>
</dbReference>
<dbReference type="InterPro" id="IPR016181">
    <property type="entry name" value="Acyl_CoA_acyltransferase"/>
</dbReference>
<protein>
    <submittedName>
        <fullName evidence="2">Acyl-CoA N-acyltransferase</fullName>
    </submittedName>
</protein>
<dbReference type="InterPro" id="IPR051531">
    <property type="entry name" value="N-acetyltransferase"/>
</dbReference>
<evidence type="ECO:0000259" key="1">
    <source>
        <dbReference type="Pfam" id="PF13302"/>
    </source>
</evidence>
<evidence type="ECO:0000313" key="2">
    <source>
        <dbReference type="EMBL" id="KAJ5358213.1"/>
    </source>
</evidence>
<dbReference type="SUPFAM" id="SSF55729">
    <property type="entry name" value="Acyl-CoA N-acyltransferases (Nat)"/>
    <property type="match status" value="1"/>
</dbReference>
<dbReference type="Pfam" id="PF13302">
    <property type="entry name" value="Acetyltransf_3"/>
    <property type="match status" value="1"/>
</dbReference>
<comment type="caution">
    <text evidence="2">The sequence shown here is derived from an EMBL/GenBank/DDBJ whole genome shotgun (WGS) entry which is preliminary data.</text>
</comment>
<keyword evidence="3" id="KW-1185">Reference proteome</keyword>
<reference evidence="2" key="2">
    <citation type="journal article" date="2023" name="IMA Fungus">
        <title>Comparative genomic study of the Penicillium genus elucidates a diverse pangenome and 15 lateral gene transfer events.</title>
        <authorList>
            <person name="Petersen C."/>
            <person name="Sorensen T."/>
            <person name="Nielsen M.R."/>
            <person name="Sondergaard T.E."/>
            <person name="Sorensen J.L."/>
            <person name="Fitzpatrick D.A."/>
            <person name="Frisvad J.C."/>
            <person name="Nielsen K.L."/>
        </authorList>
    </citation>
    <scope>NUCLEOTIDE SEQUENCE</scope>
    <source>
        <strain evidence="2">IBT 35675</strain>
    </source>
</reference>